<protein>
    <submittedName>
        <fullName evidence="1">Cruciform DNA binding protein</fullName>
    </submittedName>
</protein>
<comment type="caution">
    <text evidence="1">The sequence shown here is derived from an EMBL/GenBank/DDBJ whole genome shotgun (WGS) entry which is preliminary data.</text>
</comment>
<proteinExistence type="predicted"/>
<evidence type="ECO:0000313" key="2">
    <source>
        <dbReference type="Proteomes" id="UP001320706"/>
    </source>
</evidence>
<accession>A0ACC3SPI5</accession>
<dbReference type="Proteomes" id="UP001320706">
    <property type="component" value="Unassembled WGS sequence"/>
</dbReference>
<keyword evidence="2" id="KW-1185">Reference proteome</keyword>
<sequence>MGKQQVGDSAKEAKEALYIQVVCLTLSQIRPNCSLAELTDSSRGHPANEVYVTGTFDNWSKSVQLEKKGDIFEKTVTLPTDKKISYKFVVDGNWTHDHTARTEQDDSGITNNVLSPEDIQSASISSVAPGSSTTEMAGKQPHEKEVSDDMPGAYPETPGFQTPMEDNQMFSVNPIPATEGAGNPIKLAPGEKVPEPSTYNSRSSSYNAYDDPELKNRTPESINIFAVDPIPATGGASNPIKLEPGEKVPEPSTYTGNTVTSNVKLDKESYEKSDTGAPVLPPVLTPQTEAEANGASMFGLPPVSGTMIPESSLPMGDAPKATDAEPSFTTSSVGPQSTTAQLAGQVPLEPRGVPGVVSKSQDQAHVGPEASASAEAVEEKREVENELKETIPEAPATAESGVTGGAAVPEVVSESQEKANVDPEAAASTDPVQEKEQMEEELKSKVPMEPATSESGAFGSSERGVTGAIAGGAVAAGAAVTAAAYAAKDKATKVTGADTTATTTTTTEHHGQVPEVVSESQQKAHVDPEAAASTEAVNEKEQMEEELKAKVPEEPATSESGLLGKSERGVTGAAAGGLAAAGTVAAGAAYAAKDKATEATGQSSHYIPESVQNAINSMNSAIGTSSTSSAAPTSSAVPAEVTESQRQAHVSPEASASPEMVAEKSAMEAELLKEVKPAQESGEPAPTESAALAATAPVKPTDANGPATLPMTESSSALSPDSLAAEEPLDSSTDKAHPRISSLPPTDPGMGALNATAASPVAGKNGNLEPPAAPTPMDSRDVSPMSRPATQEAPVVTSGAESTTAPAVSKPAETTPQGTPQKKGRPDSSMFKDTFQDTPKSTKTTGTTDTAQTSGTQTSSATKEDAKKKRRSFFGKLKDKLRG</sequence>
<gene>
    <name evidence="1" type="primary">CRP1</name>
    <name evidence="1" type="ORF">M8818_000861</name>
</gene>
<organism evidence="1 2">
    <name type="scientific">Zalaria obscura</name>
    <dbReference type="NCBI Taxonomy" id="2024903"/>
    <lineage>
        <taxon>Eukaryota</taxon>
        <taxon>Fungi</taxon>
        <taxon>Dikarya</taxon>
        <taxon>Ascomycota</taxon>
        <taxon>Pezizomycotina</taxon>
        <taxon>Dothideomycetes</taxon>
        <taxon>Dothideomycetidae</taxon>
        <taxon>Dothideales</taxon>
        <taxon>Zalariaceae</taxon>
        <taxon>Zalaria</taxon>
    </lineage>
</organism>
<name>A0ACC3SPI5_9PEZI</name>
<reference evidence="1" key="1">
    <citation type="submission" date="2024-02" db="EMBL/GenBank/DDBJ databases">
        <title>Metagenome Assembled Genome of Zalaria obscura JY119.</title>
        <authorList>
            <person name="Vighnesh L."/>
            <person name="Jagadeeshwari U."/>
            <person name="Venkata Ramana C."/>
            <person name="Sasikala C."/>
        </authorList>
    </citation>
    <scope>NUCLEOTIDE SEQUENCE</scope>
    <source>
        <strain evidence="1">JY119</strain>
    </source>
</reference>
<dbReference type="EMBL" id="JAMKPW020000003">
    <property type="protein sequence ID" value="KAK8219887.1"/>
    <property type="molecule type" value="Genomic_DNA"/>
</dbReference>
<evidence type="ECO:0000313" key="1">
    <source>
        <dbReference type="EMBL" id="KAK8219887.1"/>
    </source>
</evidence>